<reference evidence="7 8" key="1">
    <citation type="submission" date="2020-06" db="EMBL/GenBank/DDBJ databases">
        <title>Genome sequence of 2 isolates from Red Sea Mangroves.</title>
        <authorList>
            <person name="Sefrji F."/>
            <person name="Michoud G."/>
            <person name="Merlino G."/>
            <person name="Daffonchio D."/>
        </authorList>
    </citation>
    <scope>NUCLEOTIDE SEQUENCE [LARGE SCALE GENOMIC DNA]</scope>
    <source>
        <strain evidence="7 8">R1DC25</strain>
    </source>
</reference>
<evidence type="ECO:0000256" key="1">
    <source>
        <dbReference type="ARBA" id="ARBA00004651"/>
    </source>
</evidence>
<dbReference type="GO" id="GO:0015920">
    <property type="term" value="P:lipopolysaccharide transport"/>
    <property type="evidence" value="ECO:0007669"/>
    <property type="project" value="TreeGrafter"/>
</dbReference>
<evidence type="ECO:0000256" key="3">
    <source>
        <dbReference type="ARBA" id="ARBA00022692"/>
    </source>
</evidence>
<name>A0A7S8C6E2_9HYPH</name>
<dbReference type="Proteomes" id="UP000593594">
    <property type="component" value="Chromosome"/>
</dbReference>
<dbReference type="InterPro" id="IPR005495">
    <property type="entry name" value="LptG/LptF_permease"/>
</dbReference>
<evidence type="ECO:0000256" key="6">
    <source>
        <dbReference type="SAM" id="Phobius"/>
    </source>
</evidence>
<evidence type="ECO:0000256" key="5">
    <source>
        <dbReference type="ARBA" id="ARBA00023136"/>
    </source>
</evidence>
<evidence type="ECO:0000313" key="7">
    <source>
        <dbReference type="EMBL" id="QPC44243.1"/>
    </source>
</evidence>
<organism evidence="7 8">
    <name type="scientific">Kaustia mangrovi</name>
    <dbReference type="NCBI Taxonomy" id="2593653"/>
    <lineage>
        <taxon>Bacteria</taxon>
        <taxon>Pseudomonadati</taxon>
        <taxon>Pseudomonadota</taxon>
        <taxon>Alphaproteobacteria</taxon>
        <taxon>Hyphomicrobiales</taxon>
        <taxon>Parvibaculaceae</taxon>
        <taxon>Kaustia</taxon>
    </lineage>
</organism>
<keyword evidence="4 6" id="KW-1133">Transmembrane helix</keyword>
<dbReference type="KEGG" id="kmn:HW532_16990"/>
<gene>
    <name evidence="7" type="ORF">HW532_16990</name>
</gene>
<proteinExistence type="predicted"/>
<dbReference type="RefSeq" id="WP_213161610.1">
    <property type="nucleotide sequence ID" value="NZ_CP058214.1"/>
</dbReference>
<protein>
    <submittedName>
        <fullName evidence="7">YjgP/YjgQ family permease</fullName>
    </submittedName>
</protein>
<dbReference type="GO" id="GO:0043190">
    <property type="term" value="C:ATP-binding cassette (ABC) transporter complex"/>
    <property type="evidence" value="ECO:0007669"/>
    <property type="project" value="TreeGrafter"/>
</dbReference>
<feature type="transmembrane region" description="Helical" evidence="6">
    <location>
        <begin position="318"/>
        <end position="335"/>
    </location>
</feature>
<keyword evidence="8" id="KW-1185">Reference proteome</keyword>
<sequence>MAFISITSRYIIRQVSGPLFAAMAIGLLVLLAERMVRLLDVTLGKKNSFAIVFEMLAYLVPHYLGLAVPAALFLGLLFGFNRLSKSSELDAFLAAGIGLHQLTRPVLALALALMFAAIAIFGWAQPYTRYAYRSVEYTVKNVDVFYLAEEGVFMQAGSRTFILDKLERSSNEFERIFLFEDRGADGSETVTAERGALIEVPGETRPVLHLENGHRLTVDGWPGAGTSAAQPTSVVGDFSSAETPLGKETSRLFRPRGNDQRELTLPELAMRLDSPPPDATRDEMVAELHKRLVNIFSLPVLPFLAIPFALGRRRGMRAYRFGAALIILVAYHEILEQGTLLVRVGQLSPYIALWLPYAVLTVFSGWRYYRACFTVRQEWLEPLADRVNETIRGLFRRVVRTAEPL</sequence>
<keyword evidence="2" id="KW-1003">Cell membrane</keyword>
<feature type="transmembrane region" description="Helical" evidence="6">
    <location>
        <begin position="15"/>
        <end position="36"/>
    </location>
</feature>
<keyword evidence="3 6" id="KW-0812">Transmembrane</keyword>
<keyword evidence="5 6" id="KW-0472">Membrane</keyword>
<feature type="transmembrane region" description="Helical" evidence="6">
    <location>
        <begin position="106"/>
        <end position="124"/>
    </location>
</feature>
<feature type="transmembrane region" description="Helical" evidence="6">
    <location>
        <begin position="56"/>
        <end position="80"/>
    </location>
</feature>
<dbReference type="PANTHER" id="PTHR33529:SF2">
    <property type="entry name" value="LIPOPOLYSACCHARIDE EXPORT SYSTEM PERMEASE PROTEIN LPTG"/>
    <property type="match status" value="1"/>
</dbReference>
<dbReference type="AlphaFoldDB" id="A0A7S8C6E2"/>
<dbReference type="EMBL" id="CP058214">
    <property type="protein sequence ID" value="QPC44243.1"/>
    <property type="molecule type" value="Genomic_DNA"/>
</dbReference>
<dbReference type="Pfam" id="PF03739">
    <property type="entry name" value="LptF_LptG"/>
    <property type="match status" value="1"/>
</dbReference>
<dbReference type="PANTHER" id="PTHR33529">
    <property type="entry name" value="SLR0882 PROTEIN-RELATED"/>
    <property type="match status" value="1"/>
</dbReference>
<evidence type="ECO:0000256" key="4">
    <source>
        <dbReference type="ARBA" id="ARBA00022989"/>
    </source>
</evidence>
<accession>A0A7S8C6E2</accession>
<feature type="transmembrane region" description="Helical" evidence="6">
    <location>
        <begin position="347"/>
        <end position="369"/>
    </location>
</feature>
<comment type="subcellular location">
    <subcellularLocation>
        <location evidence="1">Cell membrane</location>
        <topology evidence="1">Multi-pass membrane protein</topology>
    </subcellularLocation>
</comment>
<evidence type="ECO:0000313" key="8">
    <source>
        <dbReference type="Proteomes" id="UP000593594"/>
    </source>
</evidence>
<evidence type="ECO:0000256" key="2">
    <source>
        <dbReference type="ARBA" id="ARBA00022475"/>
    </source>
</evidence>